<feature type="compositionally biased region" description="Acidic residues" evidence="1">
    <location>
        <begin position="212"/>
        <end position="228"/>
    </location>
</feature>
<dbReference type="Proteomes" id="UP000813824">
    <property type="component" value="Unassembled WGS sequence"/>
</dbReference>
<reference evidence="2" key="1">
    <citation type="journal article" date="2021" name="New Phytol.">
        <title>Evolutionary innovations through gain and loss of genes in the ectomycorrhizal Boletales.</title>
        <authorList>
            <person name="Wu G."/>
            <person name="Miyauchi S."/>
            <person name="Morin E."/>
            <person name="Kuo A."/>
            <person name="Drula E."/>
            <person name="Varga T."/>
            <person name="Kohler A."/>
            <person name="Feng B."/>
            <person name="Cao Y."/>
            <person name="Lipzen A."/>
            <person name="Daum C."/>
            <person name="Hundley H."/>
            <person name="Pangilinan J."/>
            <person name="Johnson J."/>
            <person name="Barry K."/>
            <person name="LaButti K."/>
            <person name="Ng V."/>
            <person name="Ahrendt S."/>
            <person name="Min B."/>
            <person name="Choi I.G."/>
            <person name="Park H."/>
            <person name="Plett J.M."/>
            <person name="Magnuson J."/>
            <person name="Spatafora J.W."/>
            <person name="Nagy L.G."/>
            <person name="Henrissat B."/>
            <person name="Grigoriev I.V."/>
            <person name="Yang Z.L."/>
            <person name="Xu J."/>
            <person name="Martin F.M."/>
        </authorList>
    </citation>
    <scope>NUCLEOTIDE SEQUENCE</scope>
    <source>
        <strain evidence="2">KKN 215</strain>
    </source>
</reference>
<evidence type="ECO:0000313" key="2">
    <source>
        <dbReference type="EMBL" id="KAH8099445.1"/>
    </source>
</evidence>
<evidence type="ECO:0000313" key="3">
    <source>
        <dbReference type="Proteomes" id="UP000813824"/>
    </source>
</evidence>
<feature type="compositionally biased region" description="Polar residues" evidence="1">
    <location>
        <begin position="252"/>
        <end position="261"/>
    </location>
</feature>
<gene>
    <name evidence="2" type="ORF">BXZ70DRAFT_943696</name>
</gene>
<protein>
    <submittedName>
        <fullName evidence="2">Uncharacterized protein</fullName>
    </submittedName>
</protein>
<name>A0A8K0ULL5_9AGAR</name>
<dbReference type="EMBL" id="JAEVFJ010000020">
    <property type="protein sequence ID" value="KAH8099445.1"/>
    <property type="molecule type" value="Genomic_DNA"/>
</dbReference>
<accession>A0A8K0ULL5</accession>
<comment type="caution">
    <text evidence="2">The sequence shown here is derived from an EMBL/GenBank/DDBJ whole genome shotgun (WGS) entry which is preliminary data.</text>
</comment>
<keyword evidence="3" id="KW-1185">Reference proteome</keyword>
<proteinExistence type="predicted"/>
<organism evidence="2 3">
    <name type="scientific">Cristinia sonorae</name>
    <dbReference type="NCBI Taxonomy" id="1940300"/>
    <lineage>
        <taxon>Eukaryota</taxon>
        <taxon>Fungi</taxon>
        <taxon>Dikarya</taxon>
        <taxon>Basidiomycota</taxon>
        <taxon>Agaricomycotina</taxon>
        <taxon>Agaricomycetes</taxon>
        <taxon>Agaricomycetidae</taxon>
        <taxon>Agaricales</taxon>
        <taxon>Pleurotineae</taxon>
        <taxon>Stephanosporaceae</taxon>
        <taxon>Cristinia</taxon>
    </lineage>
</organism>
<sequence length="261" mass="28841">MLPLTDIIQAFLAYQPPFAEAPHNTLVVVLNGEVTRVLPLLLDPRQFWGSHRTESNLVIKVHIHRGTLERFHALVEALRQGKLSSRDGYEGPLLQTIPVETISSEDQNLLVKSFGPGKVKTYAVFIDPRSDKLVYTLKPSETFKYHDGPTLIDLRILGKNFSSDAYSNTEVVPAVYRKIRPSSEPAATPKRGECTPVVLSEDEVPVAIGGEGSDDGEDRESESEDETQESLFVMGSDGVPTAIDPSRDDYSSQDAPRSSQY</sequence>
<feature type="region of interest" description="Disordered" evidence="1">
    <location>
        <begin position="201"/>
        <end position="261"/>
    </location>
</feature>
<evidence type="ECO:0000256" key="1">
    <source>
        <dbReference type="SAM" id="MobiDB-lite"/>
    </source>
</evidence>
<dbReference type="AlphaFoldDB" id="A0A8K0ULL5"/>